<reference evidence="3 4" key="1">
    <citation type="journal article" date="2011" name="PLoS ONE">
        <title>Haloquadratum walsbyi: limited diversity in a global pond.</title>
        <authorList>
            <person name="Dyall-Smith M."/>
            <person name="Pfeiffer F."/>
            <person name="Klee K."/>
            <person name="Palm P."/>
            <person name="Gross K."/>
            <person name="Schuster S.C."/>
            <person name="Rampp M."/>
            <person name="Oesterhelt D."/>
        </authorList>
    </citation>
    <scope>NUCLEOTIDE SEQUENCE [LARGE SCALE GENOMIC DNA]</scope>
    <source>
        <strain evidence="4">DSM 16854 / JCM 12705 / C23</strain>
        <plasmid evidence="4">Plasmid PL100</plasmid>
    </source>
</reference>
<keyword evidence="2" id="KW-0472">Membrane</keyword>
<feature type="transmembrane region" description="Helical" evidence="2">
    <location>
        <begin position="21"/>
        <end position="40"/>
    </location>
</feature>
<dbReference type="Proteomes" id="UP000007954">
    <property type="component" value="Plasmid PL100"/>
</dbReference>
<organism evidence="3 4">
    <name type="scientific">Haloquadratum walsbyi (strain DSM 16854 / JCM 12705 / C23)</name>
    <dbReference type="NCBI Taxonomy" id="768065"/>
    <lineage>
        <taxon>Archaea</taxon>
        <taxon>Methanobacteriati</taxon>
        <taxon>Methanobacteriota</taxon>
        <taxon>Stenosarchaea group</taxon>
        <taxon>Halobacteria</taxon>
        <taxon>Halobacteriales</taxon>
        <taxon>Haloferacaceae</taxon>
        <taxon>Haloquadratum</taxon>
    </lineage>
</organism>
<geneLocation type="plasmid" evidence="3 4">
    <name>PL100</name>
</geneLocation>
<accession>G0LNE6</accession>
<keyword evidence="2" id="KW-1133">Transmembrane helix</keyword>
<feature type="region of interest" description="Disordered" evidence="1">
    <location>
        <begin position="161"/>
        <end position="186"/>
    </location>
</feature>
<name>G0LNE6_HALWC</name>
<dbReference type="KEGG" id="hwc:Hqrw_5080"/>
<sequence>MSVGYSGHMYSERFRMQNRTAYKLLAIFVAPTVVTFLFSLRLGISLLLVCVLCVIMLKSLTFQITVEDDGVYKDIVQLPIGIVRTKLVDYAEIESVEENPTQNLMEEYVSPMYRYAIPLLLTLSDLSDDILVDKHRYVGGDIEGTVHIERTDGTEVRLSSRNATEMASAVRQEQAKRSDTAVKSCE</sequence>
<evidence type="ECO:0000256" key="2">
    <source>
        <dbReference type="SAM" id="Phobius"/>
    </source>
</evidence>
<feature type="transmembrane region" description="Helical" evidence="2">
    <location>
        <begin position="46"/>
        <end position="66"/>
    </location>
</feature>
<dbReference type="HOGENOM" id="CLU_1451399_0_0_2"/>
<dbReference type="EMBL" id="FR746100">
    <property type="protein sequence ID" value="CCC41952.1"/>
    <property type="molecule type" value="Genomic_DNA"/>
</dbReference>
<feature type="compositionally biased region" description="Basic and acidic residues" evidence="1">
    <location>
        <begin position="173"/>
        <end position="186"/>
    </location>
</feature>
<keyword evidence="2" id="KW-0812">Transmembrane</keyword>
<protein>
    <submittedName>
        <fullName evidence="3">Uncharacterized protein</fullName>
    </submittedName>
</protein>
<keyword evidence="3" id="KW-0614">Plasmid</keyword>
<dbReference type="AlphaFoldDB" id="G0LNE6"/>
<gene>
    <name evidence="3" type="ordered locus">Hqrw_5080</name>
</gene>
<evidence type="ECO:0000313" key="3">
    <source>
        <dbReference type="EMBL" id="CCC41952.1"/>
    </source>
</evidence>
<evidence type="ECO:0000313" key="4">
    <source>
        <dbReference type="Proteomes" id="UP000007954"/>
    </source>
</evidence>
<evidence type="ECO:0000256" key="1">
    <source>
        <dbReference type="SAM" id="MobiDB-lite"/>
    </source>
</evidence>
<proteinExistence type="predicted"/>